<dbReference type="SUPFAM" id="SSF49562">
    <property type="entry name" value="C2 domain (Calcium/lipid-binding domain, CaLB)"/>
    <property type="match status" value="1"/>
</dbReference>
<dbReference type="Pfam" id="PF00168">
    <property type="entry name" value="C2"/>
    <property type="match status" value="1"/>
</dbReference>
<sequence length="146" mass="15953">MKSFTLAVLISTLILGSLAFPTTEDKKPLENRSYVVACSHLPNGDLKNAEGEITPMDSSDPFMVIRNKVGTQIYRSETLDNTHDPVFQFAINWDATEIYNFEFRDHDAFAPDDTLGQVNIGADGLEGIHNLGNPAGGTIQIIKLGA</sequence>
<evidence type="ECO:0000313" key="3">
    <source>
        <dbReference type="EMBL" id="OXA56098.1"/>
    </source>
</evidence>
<dbReference type="InterPro" id="IPR000008">
    <property type="entry name" value="C2_dom"/>
</dbReference>
<accession>A0A226EFR2</accession>
<organism evidence="3 4">
    <name type="scientific">Folsomia candida</name>
    <name type="common">Springtail</name>
    <dbReference type="NCBI Taxonomy" id="158441"/>
    <lineage>
        <taxon>Eukaryota</taxon>
        <taxon>Metazoa</taxon>
        <taxon>Ecdysozoa</taxon>
        <taxon>Arthropoda</taxon>
        <taxon>Hexapoda</taxon>
        <taxon>Collembola</taxon>
        <taxon>Entomobryomorpha</taxon>
        <taxon>Isotomoidea</taxon>
        <taxon>Isotomidae</taxon>
        <taxon>Proisotominae</taxon>
        <taxon>Folsomia</taxon>
    </lineage>
</organism>
<evidence type="ECO:0000256" key="1">
    <source>
        <dbReference type="SAM" id="SignalP"/>
    </source>
</evidence>
<dbReference type="CDD" id="cd00030">
    <property type="entry name" value="C2"/>
    <property type="match status" value="1"/>
</dbReference>
<evidence type="ECO:0000313" key="4">
    <source>
        <dbReference type="Proteomes" id="UP000198287"/>
    </source>
</evidence>
<evidence type="ECO:0000259" key="2">
    <source>
        <dbReference type="Pfam" id="PF00168"/>
    </source>
</evidence>
<gene>
    <name evidence="3" type="ORF">Fcan01_09191</name>
</gene>
<dbReference type="Proteomes" id="UP000198287">
    <property type="component" value="Unassembled WGS sequence"/>
</dbReference>
<dbReference type="InterPro" id="IPR035892">
    <property type="entry name" value="C2_domain_sf"/>
</dbReference>
<feature type="domain" description="C2" evidence="2">
    <location>
        <begin position="34"/>
        <end position="124"/>
    </location>
</feature>
<dbReference type="Gene3D" id="2.60.40.150">
    <property type="entry name" value="C2 domain"/>
    <property type="match status" value="1"/>
</dbReference>
<comment type="caution">
    <text evidence="3">The sequence shown here is derived from an EMBL/GenBank/DDBJ whole genome shotgun (WGS) entry which is preliminary data.</text>
</comment>
<reference evidence="3 4" key="1">
    <citation type="submission" date="2015-12" db="EMBL/GenBank/DDBJ databases">
        <title>The genome of Folsomia candida.</title>
        <authorList>
            <person name="Faddeeva A."/>
            <person name="Derks M.F."/>
            <person name="Anvar Y."/>
            <person name="Smit S."/>
            <person name="Van Straalen N."/>
            <person name="Roelofs D."/>
        </authorList>
    </citation>
    <scope>NUCLEOTIDE SEQUENCE [LARGE SCALE GENOMIC DNA]</scope>
    <source>
        <strain evidence="3 4">VU population</strain>
        <tissue evidence="3">Whole body</tissue>
    </source>
</reference>
<proteinExistence type="predicted"/>
<feature type="signal peptide" evidence="1">
    <location>
        <begin position="1"/>
        <end position="19"/>
    </location>
</feature>
<name>A0A226EFR2_FOLCA</name>
<protein>
    <submittedName>
        <fullName evidence="3">Copine-D</fullName>
    </submittedName>
</protein>
<dbReference type="EMBL" id="LNIX01000004">
    <property type="protein sequence ID" value="OXA56098.1"/>
    <property type="molecule type" value="Genomic_DNA"/>
</dbReference>
<keyword evidence="4" id="KW-1185">Reference proteome</keyword>
<feature type="chain" id="PRO_5012691651" evidence="1">
    <location>
        <begin position="20"/>
        <end position="146"/>
    </location>
</feature>
<dbReference type="AlphaFoldDB" id="A0A226EFR2"/>
<keyword evidence="1" id="KW-0732">Signal</keyword>